<dbReference type="Proteomes" id="UP000276776">
    <property type="component" value="Unassembled WGS sequence"/>
</dbReference>
<proteinExistence type="inferred from homology"/>
<keyword evidence="8" id="KW-0539">Nucleus</keyword>
<evidence type="ECO:0000256" key="3">
    <source>
        <dbReference type="ARBA" id="ARBA00005043"/>
    </source>
</evidence>
<accession>A0A0N5CYV5</accession>
<evidence type="ECO:0000313" key="10">
    <source>
        <dbReference type="Proteomes" id="UP000276776"/>
    </source>
</evidence>
<evidence type="ECO:0000313" key="9">
    <source>
        <dbReference type="EMBL" id="VDN02898.1"/>
    </source>
</evidence>
<keyword evidence="7" id="KW-0819">tRNA processing</keyword>
<evidence type="ECO:0000256" key="6">
    <source>
        <dbReference type="ARBA" id="ARBA00022490"/>
    </source>
</evidence>
<gene>
    <name evidence="9" type="ORF">TCLT_LOCUS5633</name>
</gene>
<evidence type="ECO:0000256" key="4">
    <source>
        <dbReference type="ARBA" id="ARBA00009567"/>
    </source>
</evidence>
<evidence type="ECO:0000256" key="1">
    <source>
        <dbReference type="ARBA" id="ARBA00004123"/>
    </source>
</evidence>
<dbReference type="STRING" id="103827.A0A0N5CYV5"/>
<organism evidence="11">
    <name type="scientific">Thelazia callipaeda</name>
    <name type="common">Oriental eyeworm</name>
    <name type="synonym">Parasitic nematode</name>
    <dbReference type="NCBI Taxonomy" id="103827"/>
    <lineage>
        <taxon>Eukaryota</taxon>
        <taxon>Metazoa</taxon>
        <taxon>Ecdysozoa</taxon>
        <taxon>Nematoda</taxon>
        <taxon>Chromadorea</taxon>
        <taxon>Rhabditida</taxon>
        <taxon>Spirurina</taxon>
        <taxon>Spiruromorpha</taxon>
        <taxon>Thelazioidea</taxon>
        <taxon>Thelaziidae</taxon>
        <taxon>Thelazia</taxon>
    </lineage>
</organism>
<dbReference type="Pfam" id="PF10483">
    <property type="entry name" value="Elong_Iki1"/>
    <property type="match status" value="1"/>
</dbReference>
<comment type="similarity">
    <text evidence="4">Belongs to the ELP5 family.</text>
</comment>
<dbReference type="InterPro" id="IPR019519">
    <property type="entry name" value="Elp5"/>
</dbReference>
<reference evidence="9 10" key="2">
    <citation type="submission" date="2018-11" db="EMBL/GenBank/DDBJ databases">
        <authorList>
            <consortium name="Pathogen Informatics"/>
        </authorList>
    </citation>
    <scope>NUCLEOTIDE SEQUENCE [LARGE SCALE GENOMIC DNA]</scope>
</reference>
<evidence type="ECO:0000313" key="11">
    <source>
        <dbReference type="WBParaSite" id="TCLT_0000564401-mRNA-1"/>
    </source>
</evidence>
<dbReference type="GO" id="GO:0005634">
    <property type="term" value="C:nucleus"/>
    <property type="evidence" value="ECO:0007669"/>
    <property type="project" value="UniProtKB-SubCell"/>
</dbReference>
<reference evidence="11" key="1">
    <citation type="submission" date="2017-02" db="UniProtKB">
        <authorList>
            <consortium name="WormBaseParasite"/>
        </authorList>
    </citation>
    <scope>IDENTIFICATION</scope>
</reference>
<dbReference type="WBParaSite" id="TCLT_0000564401-mRNA-1">
    <property type="protein sequence ID" value="TCLT_0000564401-mRNA-1"/>
    <property type="gene ID" value="TCLT_0000564401"/>
</dbReference>
<dbReference type="AlphaFoldDB" id="A0A0N5CYV5"/>
<keyword evidence="6" id="KW-0963">Cytoplasm</keyword>
<dbReference type="GO" id="GO:0005829">
    <property type="term" value="C:cytosol"/>
    <property type="evidence" value="ECO:0007669"/>
    <property type="project" value="TreeGrafter"/>
</dbReference>
<sequence length="281" mass="31794">MVLLKGLEVLCYSSTTFADSLRFSGERMWASLVNGAIERAKGPVMIYLLASCKKTIVRRYPFMTEHAILEEIGTLKEVFSRVPVAFRTVEGATIFLDSIDLMLLTTGIDQLIKLLKEISRFGTVIARVHDECITNENWERLSSVLHIACSLDLKDMKVPLYTVVSFRNDGKKVVKVGTIKFDKSLRTTFKPYKDQNANGLVNNERLSVPNSTFDVGLHLKESERKAKQNLQLPYEAAQKKEELVKINMNGNRKIRAGGRIIYTPDEMDDIDESDPDDDLDV</sequence>
<dbReference type="OrthoDB" id="5829461at2759"/>
<dbReference type="PANTHER" id="PTHR15641">
    <property type="entry name" value="ELONGATOR COMPLEX PROTEIN 5"/>
    <property type="match status" value="1"/>
</dbReference>
<keyword evidence="10" id="KW-1185">Reference proteome</keyword>
<evidence type="ECO:0000256" key="7">
    <source>
        <dbReference type="ARBA" id="ARBA00022694"/>
    </source>
</evidence>
<protein>
    <recommendedName>
        <fullName evidence="5">Elongator complex protein 5</fullName>
    </recommendedName>
</protein>
<evidence type="ECO:0000256" key="8">
    <source>
        <dbReference type="ARBA" id="ARBA00023242"/>
    </source>
</evidence>
<dbReference type="UniPathway" id="UPA00988"/>
<comment type="pathway">
    <text evidence="3">tRNA modification; 5-methoxycarbonylmethyl-2-thiouridine-tRNA biosynthesis.</text>
</comment>
<evidence type="ECO:0000256" key="5">
    <source>
        <dbReference type="ARBA" id="ARBA00020264"/>
    </source>
</evidence>
<comment type="subcellular location">
    <subcellularLocation>
        <location evidence="2">Cytoplasm</location>
    </subcellularLocation>
    <subcellularLocation>
        <location evidence="1">Nucleus</location>
    </subcellularLocation>
</comment>
<dbReference type="GO" id="GO:0002098">
    <property type="term" value="P:tRNA wobble uridine modification"/>
    <property type="evidence" value="ECO:0007669"/>
    <property type="project" value="InterPro"/>
</dbReference>
<name>A0A0N5CYV5_THECL</name>
<dbReference type="EMBL" id="UYYF01004352">
    <property type="protein sequence ID" value="VDN02898.1"/>
    <property type="molecule type" value="Genomic_DNA"/>
</dbReference>
<dbReference type="OMA" id="KRYPFML"/>
<evidence type="ECO:0000256" key="2">
    <source>
        <dbReference type="ARBA" id="ARBA00004496"/>
    </source>
</evidence>
<dbReference type="GO" id="GO:0000049">
    <property type="term" value="F:tRNA binding"/>
    <property type="evidence" value="ECO:0007669"/>
    <property type="project" value="TreeGrafter"/>
</dbReference>
<dbReference type="PANTHER" id="PTHR15641:SF1">
    <property type="entry name" value="ELONGATOR COMPLEX PROTEIN 5"/>
    <property type="match status" value="1"/>
</dbReference>
<dbReference type="GO" id="GO:0033588">
    <property type="term" value="C:elongator holoenzyme complex"/>
    <property type="evidence" value="ECO:0007669"/>
    <property type="project" value="InterPro"/>
</dbReference>